<dbReference type="InterPro" id="IPR038763">
    <property type="entry name" value="DHH_sf"/>
</dbReference>
<dbReference type="EMBL" id="PPTP01000010">
    <property type="protein sequence ID" value="RDB54386.1"/>
    <property type="molecule type" value="Genomic_DNA"/>
</dbReference>
<feature type="domain" description="DDH" evidence="1">
    <location>
        <begin position="24"/>
        <end position="167"/>
    </location>
</feature>
<comment type="caution">
    <text evidence="3">The sequence shown here is derived from an EMBL/GenBank/DDBJ whole genome shotgun (WGS) entry which is preliminary data.</text>
</comment>
<dbReference type="InterPro" id="IPR001667">
    <property type="entry name" value="DDH_dom"/>
</dbReference>
<dbReference type="STRING" id="1034345.GCA_000236865_00276"/>
<name>A0A369L869_9ACTN</name>
<evidence type="ECO:0000313" key="3">
    <source>
        <dbReference type="EMBL" id="RDB54386.1"/>
    </source>
</evidence>
<dbReference type="Proteomes" id="UP000253792">
    <property type="component" value="Unassembled WGS sequence"/>
</dbReference>
<reference evidence="3 4" key="1">
    <citation type="journal article" date="2018" name="Elife">
        <title>Discovery and characterization of a prevalent human gut bacterial enzyme sufficient for the inactivation of a family of plant toxins.</title>
        <authorList>
            <person name="Koppel N."/>
            <person name="Bisanz J.E."/>
            <person name="Pandelia M.E."/>
            <person name="Turnbaugh P.J."/>
            <person name="Balskus E.P."/>
        </authorList>
    </citation>
    <scope>NUCLEOTIDE SEQUENCE [LARGE SCALE GENOMIC DNA]</scope>
    <source>
        <strain evidence="4">anaerobia AP69FAA</strain>
    </source>
</reference>
<proteinExistence type="predicted"/>
<dbReference type="InterPro" id="IPR051319">
    <property type="entry name" value="Oligoribo/pAp-PDE_c-di-AMP_PDE"/>
</dbReference>
<dbReference type="InterPro" id="IPR003156">
    <property type="entry name" value="DHHA1_dom"/>
</dbReference>
<dbReference type="GO" id="GO:0003676">
    <property type="term" value="F:nucleic acid binding"/>
    <property type="evidence" value="ECO:0007669"/>
    <property type="project" value="InterPro"/>
</dbReference>
<dbReference type="PANTHER" id="PTHR47618">
    <property type="entry name" value="BIFUNCTIONAL OLIGORIBONUCLEASE AND PAP PHOSPHATASE NRNA"/>
    <property type="match status" value="1"/>
</dbReference>
<dbReference type="Gene3D" id="3.10.310.30">
    <property type="match status" value="1"/>
</dbReference>
<accession>A0A369L869</accession>
<dbReference type="RefSeq" id="WP_114621223.1">
    <property type="nucleotide sequence ID" value="NZ_PPTP01000010.1"/>
</dbReference>
<evidence type="ECO:0000313" key="4">
    <source>
        <dbReference type="Proteomes" id="UP000253792"/>
    </source>
</evidence>
<organism evidence="3 4">
    <name type="scientific">Senegalimassilia anaerobia</name>
    <dbReference type="NCBI Taxonomy" id="1473216"/>
    <lineage>
        <taxon>Bacteria</taxon>
        <taxon>Bacillati</taxon>
        <taxon>Actinomycetota</taxon>
        <taxon>Coriobacteriia</taxon>
        <taxon>Coriobacteriales</taxon>
        <taxon>Coriobacteriaceae</taxon>
        <taxon>Senegalimassilia</taxon>
    </lineage>
</organism>
<sequence>MTVTPQTNCTLEQLADALRPLDDFVICGHVSPDGDCLGSQLGLAAALRQLGKRVTCVLVKDEPIEENLLQLLPGAADMVPACEYDGPVGAFVGVDVPTRERIGQAACGILDRAQASFTIDHHAVDERMCKMAYVDPDAASTTLLIWELSGMLSVSRSGDLVTCCYTGLVTDTGRFQYQNTDARCMRLASQMVEEGADPASISRAVFQNRTLASMQLEAQAVSRAEFHEREGFAISYLTLQDFARFGAVKSDAEPVINALRSIAGVNVACMLRQHEDCIRGSLRAKDDTDVSAIARSFGGGGHVAAAGFTMHGSMQEAVDQVRAALQEAVCAR</sequence>
<keyword evidence="4" id="KW-1185">Reference proteome</keyword>
<protein>
    <submittedName>
        <fullName evidence="3">Recombinase RecJ</fullName>
    </submittedName>
</protein>
<dbReference type="Pfam" id="PF01368">
    <property type="entry name" value="DHH"/>
    <property type="match status" value="1"/>
</dbReference>
<dbReference type="SUPFAM" id="SSF64182">
    <property type="entry name" value="DHH phosphoesterases"/>
    <property type="match status" value="1"/>
</dbReference>
<feature type="domain" description="DHHA1" evidence="2">
    <location>
        <begin position="244"/>
        <end position="327"/>
    </location>
</feature>
<dbReference type="Pfam" id="PF02272">
    <property type="entry name" value="DHHA1"/>
    <property type="match status" value="1"/>
</dbReference>
<evidence type="ECO:0000259" key="2">
    <source>
        <dbReference type="Pfam" id="PF02272"/>
    </source>
</evidence>
<dbReference type="Gene3D" id="3.90.1640.10">
    <property type="entry name" value="inorganic pyrophosphatase (n-terminal core)"/>
    <property type="match status" value="1"/>
</dbReference>
<gene>
    <name evidence="3" type="ORF">C1880_09270</name>
</gene>
<dbReference type="AlphaFoldDB" id="A0A369L869"/>
<dbReference type="OrthoDB" id="9803668at2"/>
<evidence type="ECO:0000259" key="1">
    <source>
        <dbReference type="Pfam" id="PF01368"/>
    </source>
</evidence>
<dbReference type="PANTHER" id="PTHR47618:SF1">
    <property type="entry name" value="BIFUNCTIONAL OLIGORIBONUCLEASE AND PAP PHOSPHATASE NRNA"/>
    <property type="match status" value="1"/>
</dbReference>